<dbReference type="Proteomes" id="UP001359559">
    <property type="component" value="Unassembled WGS sequence"/>
</dbReference>
<gene>
    <name evidence="1" type="ORF">RJT34_16264</name>
</gene>
<accession>A0AAN9J813</accession>
<sequence length="85" mass="9286">MRVYAFSVPLSHMLGIQTPIVASNIGVTMPTLDSSHAKMHSPLVWDRSFHAGGGVCTRWPLLDVLPFHPTRPHTQAGVHTLAYGL</sequence>
<evidence type="ECO:0000313" key="1">
    <source>
        <dbReference type="EMBL" id="KAK7293399.1"/>
    </source>
</evidence>
<keyword evidence="2" id="KW-1185">Reference proteome</keyword>
<proteinExistence type="predicted"/>
<dbReference type="EMBL" id="JAYKXN010000004">
    <property type="protein sequence ID" value="KAK7293399.1"/>
    <property type="molecule type" value="Genomic_DNA"/>
</dbReference>
<comment type="caution">
    <text evidence="1">The sequence shown here is derived from an EMBL/GenBank/DDBJ whole genome shotgun (WGS) entry which is preliminary data.</text>
</comment>
<name>A0AAN9J813_CLITE</name>
<evidence type="ECO:0000313" key="2">
    <source>
        <dbReference type="Proteomes" id="UP001359559"/>
    </source>
</evidence>
<dbReference type="AlphaFoldDB" id="A0AAN9J813"/>
<reference evidence="1 2" key="1">
    <citation type="submission" date="2024-01" db="EMBL/GenBank/DDBJ databases">
        <title>The genomes of 5 underutilized Papilionoideae crops provide insights into root nodulation and disease resistance.</title>
        <authorList>
            <person name="Yuan L."/>
        </authorList>
    </citation>
    <scope>NUCLEOTIDE SEQUENCE [LARGE SCALE GENOMIC DNA]</scope>
    <source>
        <strain evidence="1">LY-2023</strain>
        <tissue evidence="1">Leaf</tissue>
    </source>
</reference>
<organism evidence="1 2">
    <name type="scientific">Clitoria ternatea</name>
    <name type="common">Butterfly pea</name>
    <dbReference type="NCBI Taxonomy" id="43366"/>
    <lineage>
        <taxon>Eukaryota</taxon>
        <taxon>Viridiplantae</taxon>
        <taxon>Streptophyta</taxon>
        <taxon>Embryophyta</taxon>
        <taxon>Tracheophyta</taxon>
        <taxon>Spermatophyta</taxon>
        <taxon>Magnoliopsida</taxon>
        <taxon>eudicotyledons</taxon>
        <taxon>Gunneridae</taxon>
        <taxon>Pentapetalae</taxon>
        <taxon>rosids</taxon>
        <taxon>fabids</taxon>
        <taxon>Fabales</taxon>
        <taxon>Fabaceae</taxon>
        <taxon>Papilionoideae</taxon>
        <taxon>50 kb inversion clade</taxon>
        <taxon>NPAAA clade</taxon>
        <taxon>indigoferoid/millettioid clade</taxon>
        <taxon>Phaseoleae</taxon>
        <taxon>Clitoria</taxon>
    </lineage>
</organism>
<protein>
    <submittedName>
        <fullName evidence="1">Uncharacterized protein</fullName>
    </submittedName>
</protein>